<keyword evidence="3" id="KW-1185">Reference proteome</keyword>
<protein>
    <submittedName>
        <fullName evidence="2">Uncharacterized protein</fullName>
    </submittedName>
</protein>
<gene>
    <name evidence="2" type="ORF">DDZ16_20085</name>
</gene>
<evidence type="ECO:0000256" key="1">
    <source>
        <dbReference type="SAM" id="Phobius"/>
    </source>
</evidence>
<keyword evidence="1" id="KW-1133">Transmembrane helix</keyword>
<organism evidence="2 3">
    <name type="scientific">Marinilabilia rubra</name>
    <dbReference type="NCBI Taxonomy" id="2162893"/>
    <lineage>
        <taxon>Bacteria</taxon>
        <taxon>Pseudomonadati</taxon>
        <taxon>Bacteroidota</taxon>
        <taxon>Bacteroidia</taxon>
        <taxon>Marinilabiliales</taxon>
        <taxon>Marinilabiliaceae</taxon>
        <taxon>Marinilabilia</taxon>
    </lineage>
</organism>
<keyword evidence="1" id="KW-0812">Transmembrane</keyword>
<sequence length="59" mass="7233">MKFDGTLSFVRKRTLNVEIRTECLWFLMFKNLKISVLVFLAKLLILNRSRRIYHFFHLD</sequence>
<dbReference type="EMBL" id="QEWP01000032">
    <property type="protein sequence ID" value="PWD97585.1"/>
    <property type="molecule type" value="Genomic_DNA"/>
</dbReference>
<evidence type="ECO:0000313" key="2">
    <source>
        <dbReference type="EMBL" id="PWD97585.1"/>
    </source>
</evidence>
<feature type="transmembrane region" description="Helical" evidence="1">
    <location>
        <begin position="24"/>
        <end position="45"/>
    </location>
</feature>
<keyword evidence="1" id="KW-0472">Membrane</keyword>
<evidence type="ECO:0000313" key="3">
    <source>
        <dbReference type="Proteomes" id="UP000244956"/>
    </source>
</evidence>
<name>A0A2U2B3E5_9BACT</name>
<reference evidence="2 3" key="1">
    <citation type="submission" date="2018-05" db="EMBL/GenBank/DDBJ databases">
        <title>Marinilabilia rubrum sp. nov., isolated from saltern sediment.</title>
        <authorList>
            <person name="Zhang R."/>
        </authorList>
    </citation>
    <scope>NUCLEOTIDE SEQUENCE [LARGE SCALE GENOMIC DNA]</scope>
    <source>
        <strain evidence="2 3">WTE16</strain>
    </source>
</reference>
<comment type="caution">
    <text evidence="2">The sequence shown here is derived from an EMBL/GenBank/DDBJ whole genome shotgun (WGS) entry which is preliminary data.</text>
</comment>
<accession>A0A2U2B3E5</accession>
<dbReference type="Proteomes" id="UP000244956">
    <property type="component" value="Unassembled WGS sequence"/>
</dbReference>
<dbReference type="AlphaFoldDB" id="A0A2U2B3E5"/>
<proteinExistence type="predicted"/>